<dbReference type="EMBL" id="JBDFQZ010000004">
    <property type="protein sequence ID" value="KAK9735550.1"/>
    <property type="molecule type" value="Genomic_DNA"/>
</dbReference>
<dbReference type="SUPFAM" id="SSF57850">
    <property type="entry name" value="RING/U-box"/>
    <property type="match status" value="1"/>
</dbReference>
<evidence type="ECO:0000259" key="6">
    <source>
        <dbReference type="PROSITE" id="PS51292"/>
    </source>
</evidence>
<keyword evidence="1" id="KW-0479">Metal-binding</keyword>
<keyword evidence="5" id="KW-0812">Transmembrane</keyword>
<evidence type="ECO:0000256" key="4">
    <source>
        <dbReference type="SAM" id="MobiDB-lite"/>
    </source>
</evidence>
<dbReference type="SMART" id="SM00744">
    <property type="entry name" value="RINGv"/>
    <property type="match status" value="1"/>
</dbReference>
<feature type="transmembrane region" description="Helical" evidence="5">
    <location>
        <begin position="274"/>
        <end position="297"/>
    </location>
</feature>
<dbReference type="Gene3D" id="3.30.40.10">
    <property type="entry name" value="Zinc/RING finger domain, C3HC4 (zinc finger)"/>
    <property type="match status" value="1"/>
</dbReference>
<sequence length="365" mass="40040">MMGKEDEKERENDGPNSGSSSPIKSDTSRGSSASEQSIDDDLGLPTCRVCQCVESDKSGDTILAFLGIHPPLNDSPNITEQLAPDSKGSVSADVKQKLVTQYVQFISPKGEVFVCNTDLETGLGRNRDPLIELGCSCKNDLALVHYACALKWFVNHGSTVCEVCGRVATNIKTVDFKMVLASLKEYETLRDRTESGAPNPAQVHDNTNVDPDAIAAIRRLRLSEIYSWFNPHNNNHHINGNVENAPEAPLVVTEQPSNIVIDDVAPPEHPATKWAVEGTGILLATGLLTVTLAWLIAPRVGKRTAKNGLHILLGGFCALAVVIFFRFFVLTKIRYGQARYWAILFVFWFLVFGIWASRTHATHPT</sequence>
<feature type="region of interest" description="Disordered" evidence="4">
    <location>
        <begin position="1"/>
        <end position="39"/>
    </location>
</feature>
<feature type="transmembrane region" description="Helical" evidence="5">
    <location>
        <begin position="309"/>
        <end position="328"/>
    </location>
</feature>
<dbReference type="PANTHER" id="PTHR46214">
    <property type="entry name" value="ZINC FINGER, RING-CH-TYPE"/>
    <property type="match status" value="1"/>
</dbReference>
<evidence type="ECO:0000256" key="2">
    <source>
        <dbReference type="ARBA" id="ARBA00022771"/>
    </source>
</evidence>
<keyword evidence="5" id="KW-0472">Membrane</keyword>
<organism evidence="7 8">
    <name type="scientific">Saponaria officinalis</name>
    <name type="common">Common soapwort</name>
    <name type="synonym">Lychnis saponaria</name>
    <dbReference type="NCBI Taxonomy" id="3572"/>
    <lineage>
        <taxon>Eukaryota</taxon>
        <taxon>Viridiplantae</taxon>
        <taxon>Streptophyta</taxon>
        <taxon>Embryophyta</taxon>
        <taxon>Tracheophyta</taxon>
        <taxon>Spermatophyta</taxon>
        <taxon>Magnoliopsida</taxon>
        <taxon>eudicotyledons</taxon>
        <taxon>Gunneridae</taxon>
        <taxon>Pentapetalae</taxon>
        <taxon>Caryophyllales</taxon>
        <taxon>Caryophyllaceae</taxon>
        <taxon>Caryophylleae</taxon>
        <taxon>Saponaria</taxon>
    </lineage>
</organism>
<dbReference type="PROSITE" id="PS51292">
    <property type="entry name" value="ZF_RING_CH"/>
    <property type="match status" value="1"/>
</dbReference>
<evidence type="ECO:0000313" key="7">
    <source>
        <dbReference type="EMBL" id="KAK9735550.1"/>
    </source>
</evidence>
<dbReference type="Proteomes" id="UP001443914">
    <property type="component" value="Unassembled WGS sequence"/>
</dbReference>
<dbReference type="Pfam" id="PF12906">
    <property type="entry name" value="RINGv"/>
    <property type="match status" value="1"/>
</dbReference>
<dbReference type="AlphaFoldDB" id="A0AAW1LN69"/>
<accession>A0AAW1LN69</accession>
<feature type="transmembrane region" description="Helical" evidence="5">
    <location>
        <begin position="340"/>
        <end position="357"/>
    </location>
</feature>
<dbReference type="PANTHER" id="PTHR46214:SF12">
    <property type="entry name" value="RING_FYVE_PHD ZINC FINGER SUPERFAMILY PROTEIN"/>
    <property type="match status" value="1"/>
</dbReference>
<evidence type="ECO:0000256" key="3">
    <source>
        <dbReference type="ARBA" id="ARBA00022833"/>
    </source>
</evidence>
<dbReference type="GO" id="GO:0008270">
    <property type="term" value="F:zinc ion binding"/>
    <property type="evidence" value="ECO:0007669"/>
    <property type="project" value="UniProtKB-KW"/>
</dbReference>
<evidence type="ECO:0000256" key="1">
    <source>
        <dbReference type="ARBA" id="ARBA00022723"/>
    </source>
</evidence>
<name>A0AAW1LN69_SAPOF</name>
<protein>
    <recommendedName>
        <fullName evidence="6">RING-CH-type domain-containing protein</fullName>
    </recommendedName>
</protein>
<feature type="domain" description="RING-CH-type" evidence="6">
    <location>
        <begin position="107"/>
        <end position="171"/>
    </location>
</feature>
<comment type="caution">
    <text evidence="7">The sequence shown here is derived from an EMBL/GenBank/DDBJ whole genome shotgun (WGS) entry which is preliminary data.</text>
</comment>
<gene>
    <name evidence="7" type="ORF">RND81_04G212100</name>
</gene>
<feature type="compositionally biased region" description="Polar residues" evidence="4">
    <location>
        <begin position="14"/>
        <end position="36"/>
    </location>
</feature>
<evidence type="ECO:0000313" key="8">
    <source>
        <dbReference type="Proteomes" id="UP001443914"/>
    </source>
</evidence>
<keyword evidence="5" id="KW-1133">Transmembrane helix</keyword>
<reference evidence="7" key="1">
    <citation type="submission" date="2024-03" db="EMBL/GenBank/DDBJ databases">
        <title>WGS assembly of Saponaria officinalis var. Norfolk2.</title>
        <authorList>
            <person name="Jenkins J."/>
            <person name="Shu S."/>
            <person name="Grimwood J."/>
            <person name="Barry K."/>
            <person name="Goodstein D."/>
            <person name="Schmutz J."/>
            <person name="Leebens-Mack J."/>
            <person name="Osbourn A."/>
        </authorList>
    </citation>
    <scope>NUCLEOTIDE SEQUENCE [LARGE SCALE GENOMIC DNA]</scope>
    <source>
        <strain evidence="7">JIC</strain>
    </source>
</reference>
<keyword evidence="2" id="KW-0863">Zinc-finger</keyword>
<keyword evidence="3" id="KW-0862">Zinc</keyword>
<feature type="compositionally biased region" description="Basic and acidic residues" evidence="4">
    <location>
        <begin position="1"/>
        <end position="13"/>
    </location>
</feature>
<evidence type="ECO:0000256" key="5">
    <source>
        <dbReference type="SAM" id="Phobius"/>
    </source>
</evidence>
<proteinExistence type="predicted"/>
<dbReference type="InterPro" id="IPR011016">
    <property type="entry name" value="Znf_RING-CH"/>
</dbReference>
<keyword evidence="8" id="KW-1185">Reference proteome</keyword>
<dbReference type="InterPro" id="IPR013083">
    <property type="entry name" value="Znf_RING/FYVE/PHD"/>
</dbReference>